<proteinExistence type="predicted"/>
<dbReference type="AlphaFoldDB" id="A0A1D3KZ80"/>
<name>A0A1D3KZ80_9EURY</name>
<dbReference type="KEGG" id="mcub:MCBB_0039"/>
<organism evidence="1 2">
    <name type="scientific">Methanobacterium congolense</name>
    <dbReference type="NCBI Taxonomy" id="118062"/>
    <lineage>
        <taxon>Archaea</taxon>
        <taxon>Methanobacteriati</taxon>
        <taxon>Methanobacteriota</taxon>
        <taxon>Methanomada group</taxon>
        <taxon>Methanobacteria</taxon>
        <taxon>Methanobacteriales</taxon>
        <taxon>Methanobacteriaceae</taxon>
        <taxon>Methanobacterium</taxon>
    </lineage>
</organism>
<evidence type="ECO:0000313" key="1">
    <source>
        <dbReference type="EMBL" id="SCG84628.1"/>
    </source>
</evidence>
<dbReference type="EMBL" id="LT607756">
    <property type="protein sequence ID" value="SCG84628.1"/>
    <property type="molecule type" value="Genomic_DNA"/>
</dbReference>
<protein>
    <submittedName>
        <fullName evidence="1">Uncharacterized protein</fullName>
    </submittedName>
</protein>
<dbReference type="GeneID" id="55571374"/>
<reference evidence="1 2" key="1">
    <citation type="submission" date="2016-08" db="EMBL/GenBank/DDBJ databases">
        <authorList>
            <person name="Seilhamer J.J."/>
        </authorList>
    </citation>
    <scope>NUCLEOTIDE SEQUENCE [LARGE SCALE GENOMIC DNA]</scope>
    <source>
        <strain evidence="1">Buetzberg</strain>
    </source>
</reference>
<accession>A0A1D3KZ80</accession>
<dbReference type="STRING" id="118062.MCBB_0039"/>
<dbReference type="RefSeq" id="WP_171899048.1">
    <property type="nucleotide sequence ID" value="NZ_LT607756.1"/>
</dbReference>
<gene>
    <name evidence="1" type="ORF">MCBB_0039</name>
</gene>
<sequence length="58" mass="7023">MYQKKNHGKIYSTDVLNKMGHVFERFRFLIRSRSLSQKDMETIDYHLTEIMKVLNNCN</sequence>
<evidence type="ECO:0000313" key="2">
    <source>
        <dbReference type="Proteomes" id="UP000094707"/>
    </source>
</evidence>
<keyword evidence="2" id="KW-1185">Reference proteome</keyword>
<dbReference type="Proteomes" id="UP000094707">
    <property type="component" value="Chromosome I"/>
</dbReference>